<dbReference type="InterPro" id="IPR008844">
    <property type="entry name" value="Spore_GerAC-like"/>
</dbReference>
<keyword evidence="6" id="KW-0564">Palmitate</keyword>
<comment type="subcellular location">
    <subcellularLocation>
        <location evidence="1">Membrane</location>
        <topology evidence="1">Lipid-anchor</topology>
    </subcellularLocation>
</comment>
<dbReference type="Pfam" id="PF05504">
    <property type="entry name" value="Spore_GerAC"/>
    <property type="match status" value="1"/>
</dbReference>
<dbReference type="PANTHER" id="PTHR35789">
    <property type="entry name" value="SPORE GERMINATION PROTEIN B3"/>
    <property type="match status" value="1"/>
</dbReference>
<keyword evidence="5" id="KW-0472">Membrane</keyword>
<dbReference type="InterPro" id="IPR046953">
    <property type="entry name" value="Spore_GerAC-like_C"/>
</dbReference>
<evidence type="ECO:0000256" key="4">
    <source>
        <dbReference type="ARBA" id="ARBA00022729"/>
    </source>
</evidence>
<accession>A0ABT1YNJ5</accession>
<dbReference type="EMBL" id="JANQBD010000022">
    <property type="protein sequence ID" value="MCR8634742.1"/>
    <property type="molecule type" value="Genomic_DNA"/>
</dbReference>
<dbReference type="PROSITE" id="PS51257">
    <property type="entry name" value="PROKAR_LIPOPROTEIN"/>
    <property type="match status" value="1"/>
</dbReference>
<dbReference type="PANTHER" id="PTHR35789:SF1">
    <property type="entry name" value="SPORE GERMINATION PROTEIN B3"/>
    <property type="match status" value="1"/>
</dbReference>
<dbReference type="InterPro" id="IPR038501">
    <property type="entry name" value="Spore_GerAC_C_sf"/>
</dbReference>
<comment type="similarity">
    <text evidence="2">Belongs to the GerABKC lipoprotein family.</text>
</comment>
<evidence type="ECO:0000256" key="2">
    <source>
        <dbReference type="ARBA" id="ARBA00007886"/>
    </source>
</evidence>
<evidence type="ECO:0000313" key="10">
    <source>
        <dbReference type="EMBL" id="MCR8634742.1"/>
    </source>
</evidence>
<dbReference type="Pfam" id="PF25198">
    <property type="entry name" value="Spore_GerAC_N"/>
    <property type="match status" value="1"/>
</dbReference>
<gene>
    <name evidence="10" type="ORF">NV381_26435</name>
</gene>
<evidence type="ECO:0000256" key="7">
    <source>
        <dbReference type="ARBA" id="ARBA00023288"/>
    </source>
</evidence>
<feature type="domain" description="Spore germination protein N-terminal" evidence="9">
    <location>
        <begin position="28"/>
        <end position="232"/>
    </location>
</feature>
<evidence type="ECO:0000259" key="8">
    <source>
        <dbReference type="Pfam" id="PF05504"/>
    </source>
</evidence>
<protein>
    <submittedName>
        <fullName evidence="10">Ger(X)C family spore germination protein</fullName>
    </submittedName>
</protein>
<proteinExistence type="inferred from homology"/>
<evidence type="ECO:0000259" key="9">
    <source>
        <dbReference type="Pfam" id="PF25198"/>
    </source>
</evidence>
<name>A0ABT1YNJ5_9BACL</name>
<evidence type="ECO:0000256" key="3">
    <source>
        <dbReference type="ARBA" id="ARBA00022544"/>
    </source>
</evidence>
<dbReference type="InterPro" id="IPR057336">
    <property type="entry name" value="GerAC_N"/>
</dbReference>
<organism evidence="10 11">
    <name type="scientific">Paenibacillus radicis</name>
    <name type="common">ex Xue et al. 2023</name>
    <dbReference type="NCBI Taxonomy" id="2972489"/>
    <lineage>
        <taxon>Bacteria</taxon>
        <taxon>Bacillati</taxon>
        <taxon>Bacillota</taxon>
        <taxon>Bacilli</taxon>
        <taxon>Bacillales</taxon>
        <taxon>Paenibacillaceae</taxon>
        <taxon>Paenibacillus</taxon>
    </lineage>
</organism>
<dbReference type="RefSeq" id="WP_258216301.1">
    <property type="nucleotide sequence ID" value="NZ_JANQBD010000022.1"/>
</dbReference>
<dbReference type="Gene3D" id="3.30.300.210">
    <property type="entry name" value="Nutrient germinant receptor protein C, domain 3"/>
    <property type="match status" value="1"/>
</dbReference>
<evidence type="ECO:0000256" key="5">
    <source>
        <dbReference type="ARBA" id="ARBA00023136"/>
    </source>
</evidence>
<evidence type="ECO:0000256" key="6">
    <source>
        <dbReference type="ARBA" id="ARBA00023139"/>
    </source>
</evidence>
<dbReference type="NCBIfam" id="TIGR02887">
    <property type="entry name" value="spore_ger_x_C"/>
    <property type="match status" value="1"/>
</dbReference>
<evidence type="ECO:0000313" key="11">
    <source>
        <dbReference type="Proteomes" id="UP001300012"/>
    </source>
</evidence>
<keyword evidence="3" id="KW-0309">Germination</keyword>
<dbReference type="Proteomes" id="UP001300012">
    <property type="component" value="Unassembled WGS sequence"/>
</dbReference>
<feature type="domain" description="Spore germination GerAC-like C-terminal" evidence="8">
    <location>
        <begin position="243"/>
        <end position="410"/>
    </location>
</feature>
<sequence length="414" mass="45999">MGDKDWSRRVKLLLLLCLTFPLLSGCWDRLEIEDRAVILGIGVDVSDRGAEVEEKEFFRMHGTLPPPKTGLLRITVQIAVPGRIPLGPGGGGGGAGGGGGGGQSTVWVVDSEGHTLDDAVNNLQQRVSAPLFFGHLRVIVVSEVFAQKGIENLNDFFRRNAEVRRANWMFICQGKAFDVMKASPQLERVPTLYLMNTMEQSVKMGRFPNDFLGVFWSATSAKGREGYLPYLVLKGQETVELGGIAYFKNDKMVGLTNTLEITLFMGLTGVNVAGGQGFVNVPGTSEYVLFGGRNRKTSFKTEIRNGKPHITVYVHIEGNILEKSNESVTLKHEVIKQIESQLQKDIVKSYQALVKKTQDKGADIFGYGEQFRAKHPQYWNREIKTKAKWQETYAELSVEIKADINIRRIGMKAT</sequence>
<reference evidence="10 11" key="1">
    <citation type="submission" date="2022-08" db="EMBL/GenBank/DDBJ databases">
        <title>Paenibacillus endoradicis sp. nov., Paenibacillus radicibacter sp. nov and Paenibacillus pararadicis sp. nov., three cold-adapted plant growth-promoting bacteria isolated from root of Larix gmelinii in Great Khingan.</title>
        <authorList>
            <person name="Xue H."/>
        </authorList>
    </citation>
    <scope>NUCLEOTIDE SEQUENCE [LARGE SCALE GENOMIC DNA]</scope>
    <source>
        <strain evidence="10 11">N5-1-1-5</strain>
    </source>
</reference>
<comment type="caution">
    <text evidence="10">The sequence shown here is derived from an EMBL/GenBank/DDBJ whole genome shotgun (WGS) entry which is preliminary data.</text>
</comment>
<evidence type="ECO:0000256" key="1">
    <source>
        <dbReference type="ARBA" id="ARBA00004635"/>
    </source>
</evidence>
<keyword evidence="11" id="KW-1185">Reference proteome</keyword>
<keyword evidence="4" id="KW-0732">Signal</keyword>
<keyword evidence="7" id="KW-0449">Lipoprotein</keyword>